<gene>
    <name evidence="1" type="ORF">RPERSI_LOCUS86</name>
</gene>
<organism evidence="1 2">
    <name type="scientific">Racocetra persica</name>
    <dbReference type="NCBI Taxonomy" id="160502"/>
    <lineage>
        <taxon>Eukaryota</taxon>
        <taxon>Fungi</taxon>
        <taxon>Fungi incertae sedis</taxon>
        <taxon>Mucoromycota</taxon>
        <taxon>Glomeromycotina</taxon>
        <taxon>Glomeromycetes</taxon>
        <taxon>Diversisporales</taxon>
        <taxon>Gigasporaceae</taxon>
        <taxon>Racocetra</taxon>
    </lineage>
</organism>
<protein>
    <submittedName>
        <fullName evidence="1">31247_t:CDS:1</fullName>
    </submittedName>
</protein>
<proteinExistence type="predicted"/>
<name>A0ACA9K912_9GLOM</name>
<comment type="caution">
    <text evidence="1">The sequence shown here is derived from an EMBL/GenBank/DDBJ whole genome shotgun (WGS) entry which is preliminary data.</text>
</comment>
<evidence type="ECO:0000313" key="2">
    <source>
        <dbReference type="Proteomes" id="UP000789920"/>
    </source>
</evidence>
<dbReference type="EMBL" id="CAJVQC010000059">
    <property type="protein sequence ID" value="CAG8459385.1"/>
    <property type="molecule type" value="Genomic_DNA"/>
</dbReference>
<dbReference type="Proteomes" id="UP000789920">
    <property type="component" value="Unassembled WGS sequence"/>
</dbReference>
<keyword evidence="2" id="KW-1185">Reference proteome</keyword>
<evidence type="ECO:0000313" key="1">
    <source>
        <dbReference type="EMBL" id="CAG8459385.1"/>
    </source>
</evidence>
<sequence>MIWDTITKNIKNLNKKYTQQRTNKPRTCYLYEQEGQIIKNCPNQIKSNDKPNASIRFNNANLRFVEFSKKNDENDRKYLKIELLDEEEASD</sequence>
<reference evidence="1" key="1">
    <citation type="submission" date="2021-06" db="EMBL/GenBank/DDBJ databases">
        <authorList>
            <person name="Kallberg Y."/>
            <person name="Tangrot J."/>
            <person name="Rosling A."/>
        </authorList>
    </citation>
    <scope>NUCLEOTIDE SEQUENCE</scope>
    <source>
        <strain evidence="1">MA461A</strain>
    </source>
</reference>
<accession>A0ACA9K912</accession>